<reference evidence="5 6" key="1">
    <citation type="journal article" date="2013" name="PLoS Genet.">
        <title>Genomic mechanisms accounting for the adaptation to parasitism in nematode-trapping fungi.</title>
        <authorList>
            <person name="Meerupati T."/>
            <person name="Andersson K.M."/>
            <person name="Friman E."/>
            <person name="Kumar D."/>
            <person name="Tunlid A."/>
            <person name="Ahren D."/>
        </authorList>
    </citation>
    <scope>NUCLEOTIDE SEQUENCE [LARGE SCALE GENOMIC DNA]</scope>
    <source>
        <strain evidence="5 6">CBS 200.50</strain>
    </source>
</reference>
<evidence type="ECO:0000313" key="6">
    <source>
        <dbReference type="Proteomes" id="UP000015100"/>
    </source>
</evidence>
<dbReference type="PROSITE" id="PS50088">
    <property type="entry name" value="ANK_REPEAT"/>
    <property type="match status" value="3"/>
</dbReference>
<dbReference type="PANTHER" id="PTHR10039">
    <property type="entry name" value="AMELOGENIN"/>
    <property type="match status" value="1"/>
</dbReference>
<feature type="repeat" description="ANK" evidence="2">
    <location>
        <begin position="1147"/>
        <end position="1179"/>
    </location>
</feature>
<dbReference type="InterPro" id="IPR002110">
    <property type="entry name" value="Ankyrin_rpt"/>
</dbReference>
<dbReference type="Pfam" id="PF00023">
    <property type="entry name" value="Ank"/>
    <property type="match status" value="1"/>
</dbReference>
<dbReference type="HOGENOM" id="CLU_003377_0_0_1"/>
<feature type="domain" description="Nephrocystin 3-like N-terminal" evidence="4">
    <location>
        <begin position="259"/>
        <end position="446"/>
    </location>
</feature>
<dbReference type="Gene3D" id="3.40.50.300">
    <property type="entry name" value="P-loop containing nucleotide triphosphate hydrolases"/>
    <property type="match status" value="1"/>
</dbReference>
<evidence type="ECO:0000259" key="4">
    <source>
        <dbReference type="Pfam" id="PF24883"/>
    </source>
</evidence>
<feature type="region of interest" description="Disordered" evidence="3">
    <location>
        <begin position="836"/>
        <end position="881"/>
    </location>
</feature>
<sequence>MVQASNIPNMGLGAPSSPDEDDRWEKAKVIFREKVETEEGGKLKTKSLESLNEAVTPRQAIAQCEKTKDRAEKEYSSKKEVVVPGKKLNIKEKMAKILRKMNMFLGIEDVIFEHSPETAAVVWSAIRLILEVALDDINTCGLLIDAVDEITGAMFAAEIYERRYHKAEVESEKETNNSEITYGSKTRLLKGITKPIMTLQGILDGITKKLGDMHSVAGLVFQEQSLEAFEEIFVATKTQGEETRTFIKDVMFKSNRDKGACGWLFEETEFNNWYSSEESEFLWVYGNVGFGKSVLMSAIIDRILDDIKKNAAKDPAQVPLVAFFFCKFGNEKTQKTLSVVKNLVYQYYRQCRYSESQDNLAEANQKVKELINENTGIISALSSSTETLQDGLNKLMIGITKLINHNSYIIVDALDECDDREKEGLLAFLQKAARKGSKIKVIVSSRQEPDISKMFSDQPKISVEEQKNTSDLKVYVKKELQKITILRDKERAGARKVIVKRAAGMFRYAALALQNLKQPWARPLSKHLKNLPDQITEFYKRSLDSMDSQQKEVLFTALRWAICSFEDITVQQIAEDFSCVFLSAEQEVADQLPIDELDEDEGNNSSGDIYSDDDGDSDSGSDSDATVFSKPDAEHQVFNQGSSNLAGGSLPPNQQPQYTEASHLSRLAQPIEHVKNSRGIFFSVGEDNVVRLTHNSVKDFIQDSAKIAFEGSTQKTPCPKCLKDLEMASTVRCDQKWGHLLIALAIVRHLNSPEFQQRYMSWDPLWNEEETNKELQVEEIKNSIETHIEPQEIHSTVRVPAESSIGNAEQKLPEILNKNDTEASIIKDIEEEVATLSGNATEEAEKNSSTLKVPEDDRDHGDGTLPNEANAPNTAYASSEADSDYLAPRTYHVPQNEQIIPELNIRYEIRHFLKHINMAENLWTTEEKEVSKEWRDLIEGVKKVFQNQKVVHFWQRHVWSTNWDKWTPETGYGDPLSCFAFNELPTLVKAFLKDGADPNIIFPGGWKFHRSSLQFAVEGECPEIAEMLIEAGANLNWTNSKGKTTIDFACNAKAIFYNGLKVYLEHGGDATLADREGQQTTSLHCAALRADIKATKRLLKHGARINAKDYMGETPLHWAFSSREVLTKELVALLLENGAEVNLLDDDEQSPLYEAAWLGDLELLDLLIKHGADLHARDFDYLIFKGASVNIQDRHGASPLRRAIDGFWLLESANPSPSRERTFASFIRANPERYRTDYSIFALMAMLKSEIVFDALVDVGVDFSVVDEFGWSWAIYALQHGLNSSHMKSKGVFVPEMLLKESDMEMVCAESMPSKFVSEQESPCLSKLDSNFYMLGEDRASVEQNRKLSQVAFATDKPMPWRKSLYYYEVGVTKYELTEDCEDIHVGIGLGRDNPPLNLPVGHEHEHTANMTLMTGTHGQAFKDTQLHGITWGLHYKNNISISDTLICGVVIRTFTEDIGEV</sequence>
<dbReference type="SUPFAM" id="SSF52540">
    <property type="entry name" value="P-loop containing nucleoside triphosphate hydrolases"/>
    <property type="match status" value="1"/>
</dbReference>
<dbReference type="Gene3D" id="1.25.40.20">
    <property type="entry name" value="Ankyrin repeat-containing domain"/>
    <property type="match status" value="1"/>
</dbReference>
<evidence type="ECO:0000313" key="5">
    <source>
        <dbReference type="EMBL" id="EPS44250.1"/>
    </source>
</evidence>
<dbReference type="SUPFAM" id="SSF48403">
    <property type="entry name" value="Ankyrin repeat"/>
    <property type="match status" value="1"/>
</dbReference>
<dbReference type="InterPro" id="IPR036770">
    <property type="entry name" value="Ankyrin_rpt-contain_sf"/>
</dbReference>
<organism evidence="5 6">
    <name type="scientific">Dactylellina haptotyla (strain CBS 200.50)</name>
    <name type="common">Nematode-trapping fungus</name>
    <name type="synonym">Monacrosporium haptotylum</name>
    <dbReference type="NCBI Taxonomy" id="1284197"/>
    <lineage>
        <taxon>Eukaryota</taxon>
        <taxon>Fungi</taxon>
        <taxon>Dikarya</taxon>
        <taxon>Ascomycota</taxon>
        <taxon>Pezizomycotina</taxon>
        <taxon>Orbiliomycetes</taxon>
        <taxon>Orbiliales</taxon>
        <taxon>Orbiliaceae</taxon>
        <taxon>Dactylellina</taxon>
    </lineage>
</organism>
<feature type="compositionally biased region" description="Basic and acidic residues" evidence="3">
    <location>
        <begin position="853"/>
        <end position="862"/>
    </location>
</feature>
<feature type="repeat" description="ANK" evidence="2">
    <location>
        <begin position="1111"/>
        <end position="1146"/>
    </location>
</feature>
<evidence type="ECO:0000256" key="3">
    <source>
        <dbReference type="SAM" id="MobiDB-lite"/>
    </source>
</evidence>
<comment type="caution">
    <text evidence="5">The sequence shown here is derived from an EMBL/GenBank/DDBJ whole genome shotgun (WGS) entry which is preliminary data.</text>
</comment>
<dbReference type="Pfam" id="PF12796">
    <property type="entry name" value="Ank_2"/>
    <property type="match status" value="1"/>
</dbReference>
<name>S8AMU9_DACHA</name>
<reference evidence="6" key="2">
    <citation type="submission" date="2013-04" db="EMBL/GenBank/DDBJ databases">
        <title>Genomic mechanisms accounting for the adaptation to parasitism in nematode-trapping fungi.</title>
        <authorList>
            <person name="Ahren D.G."/>
        </authorList>
    </citation>
    <scope>NUCLEOTIDE SEQUENCE [LARGE SCALE GENOMIC DNA]</scope>
    <source>
        <strain evidence="6">CBS 200.50</strain>
    </source>
</reference>
<feature type="repeat" description="ANK" evidence="2">
    <location>
        <begin position="1078"/>
        <end position="1110"/>
    </location>
</feature>
<feature type="compositionally biased region" description="Acidic residues" evidence="3">
    <location>
        <begin position="610"/>
        <end position="621"/>
    </location>
</feature>
<dbReference type="PROSITE" id="PS50297">
    <property type="entry name" value="ANK_REP_REGION"/>
    <property type="match status" value="3"/>
</dbReference>
<keyword evidence="1" id="KW-0677">Repeat</keyword>
<evidence type="ECO:0000256" key="1">
    <source>
        <dbReference type="ARBA" id="ARBA00022737"/>
    </source>
</evidence>
<accession>S8AMU9</accession>
<dbReference type="InterPro" id="IPR027417">
    <property type="entry name" value="P-loop_NTPase"/>
</dbReference>
<feature type="compositionally biased region" description="Polar residues" evidence="3">
    <location>
        <begin position="637"/>
        <end position="662"/>
    </location>
</feature>
<protein>
    <recommendedName>
        <fullName evidence="4">Nephrocystin 3-like N-terminal domain-containing protein</fullName>
    </recommendedName>
</protein>
<feature type="region of interest" description="Disordered" evidence="3">
    <location>
        <begin position="1"/>
        <end position="23"/>
    </location>
</feature>
<dbReference type="SMART" id="SM00248">
    <property type="entry name" value="ANK"/>
    <property type="match status" value="6"/>
</dbReference>
<keyword evidence="2" id="KW-0040">ANK repeat</keyword>
<dbReference type="Pfam" id="PF24883">
    <property type="entry name" value="NPHP3_N"/>
    <property type="match status" value="1"/>
</dbReference>
<dbReference type="eggNOG" id="KOG4177">
    <property type="taxonomic scope" value="Eukaryota"/>
</dbReference>
<evidence type="ECO:0000256" key="2">
    <source>
        <dbReference type="PROSITE-ProRule" id="PRU00023"/>
    </source>
</evidence>
<dbReference type="STRING" id="1284197.S8AMU9"/>
<dbReference type="EMBL" id="AQGS01000055">
    <property type="protein sequence ID" value="EPS44250.1"/>
    <property type="molecule type" value="Genomic_DNA"/>
</dbReference>
<proteinExistence type="predicted"/>
<dbReference type="OrthoDB" id="341259at2759"/>
<gene>
    <name evidence="5" type="ORF">H072_1753</name>
</gene>
<dbReference type="Gene3D" id="2.60.120.920">
    <property type="match status" value="1"/>
</dbReference>
<dbReference type="Proteomes" id="UP000015100">
    <property type="component" value="Unassembled WGS sequence"/>
</dbReference>
<dbReference type="InterPro" id="IPR043136">
    <property type="entry name" value="B30.2/SPRY_sf"/>
</dbReference>
<feature type="region of interest" description="Disordered" evidence="3">
    <location>
        <begin position="593"/>
        <end position="662"/>
    </location>
</feature>
<dbReference type="PANTHER" id="PTHR10039:SF16">
    <property type="entry name" value="GPI INOSITOL-DEACYLASE"/>
    <property type="match status" value="1"/>
</dbReference>
<dbReference type="InterPro" id="IPR056884">
    <property type="entry name" value="NPHP3-like_N"/>
</dbReference>
<dbReference type="OMA" id="ANSAMLW"/>
<keyword evidence="6" id="KW-1185">Reference proteome</keyword>
<feature type="compositionally biased region" description="Acidic residues" evidence="3">
    <location>
        <begin position="593"/>
        <end position="602"/>
    </location>
</feature>